<evidence type="ECO:0000313" key="3">
    <source>
        <dbReference type="Proteomes" id="UP001634393"/>
    </source>
</evidence>
<accession>A0ABD3TDW1</accession>
<protein>
    <submittedName>
        <fullName evidence="2">Uncharacterized protein</fullName>
    </submittedName>
</protein>
<feature type="region of interest" description="Disordered" evidence="1">
    <location>
        <begin position="19"/>
        <end position="39"/>
    </location>
</feature>
<reference evidence="2 3" key="1">
    <citation type="submission" date="2024-12" db="EMBL/GenBank/DDBJ databases">
        <title>The unique morphological basis and parallel evolutionary history of personate flowers in Penstemon.</title>
        <authorList>
            <person name="Depatie T.H."/>
            <person name="Wessinger C.A."/>
        </authorList>
    </citation>
    <scope>NUCLEOTIDE SEQUENCE [LARGE SCALE GENOMIC DNA]</scope>
    <source>
        <strain evidence="2">WTNN_2</strain>
        <tissue evidence="2">Leaf</tissue>
    </source>
</reference>
<sequence length="70" mass="7898">MKLNRTAEISLKMRRGESGGKLWLSPETQSRATEPPSLVRRHSRRNLMLGSERKNAAKMVSTWGFQAITG</sequence>
<gene>
    <name evidence="2" type="ORF">ACJIZ3_009636</name>
</gene>
<organism evidence="2 3">
    <name type="scientific">Penstemon smallii</name>
    <dbReference type="NCBI Taxonomy" id="265156"/>
    <lineage>
        <taxon>Eukaryota</taxon>
        <taxon>Viridiplantae</taxon>
        <taxon>Streptophyta</taxon>
        <taxon>Embryophyta</taxon>
        <taxon>Tracheophyta</taxon>
        <taxon>Spermatophyta</taxon>
        <taxon>Magnoliopsida</taxon>
        <taxon>eudicotyledons</taxon>
        <taxon>Gunneridae</taxon>
        <taxon>Pentapetalae</taxon>
        <taxon>asterids</taxon>
        <taxon>lamiids</taxon>
        <taxon>Lamiales</taxon>
        <taxon>Plantaginaceae</taxon>
        <taxon>Cheloneae</taxon>
        <taxon>Penstemon</taxon>
    </lineage>
</organism>
<keyword evidence="3" id="KW-1185">Reference proteome</keyword>
<dbReference type="EMBL" id="JBJXBP010000004">
    <property type="protein sequence ID" value="KAL3834900.1"/>
    <property type="molecule type" value="Genomic_DNA"/>
</dbReference>
<comment type="caution">
    <text evidence="2">The sequence shown here is derived from an EMBL/GenBank/DDBJ whole genome shotgun (WGS) entry which is preliminary data.</text>
</comment>
<evidence type="ECO:0000256" key="1">
    <source>
        <dbReference type="SAM" id="MobiDB-lite"/>
    </source>
</evidence>
<dbReference type="AlphaFoldDB" id="A0ABD3TDW1"/>
<dbReference type="Proteomes" id="UP001634393">
    <property type="component" value="Unassembled WGS sequence"/>
</dbReference>
<evidence type="ECO:0000313" key="2">
    <source>
        <dbReference type="EMBL" id="KAL3834900.1"/>
    </source>
</evidence>
<name>A0ABD3TDW1_9LAMI</name>
<proteinExistence type="predicted"/>